<proteinExistence type="predicted"/>
<reference evidence="1 2" key="1">
    <citation type="submission" date="2018-04" db="EMBL/GenBank/DDBJ databases">
        <title>Complete genome sequence of Hydrogenophilus thermoluteolus TH-1.</title>
        <authorList>
            <person name="Arai H."/>
        </authorList>
    </citation>
    <scope>NUCLEOTIDE SEQUENCE [LARGE SCALE GENOMIC DNA]</scope>
    <source>
        <strain evidence="1 2">TH-1</strain>
    </source>
</reference>
<dbReference type="RefSeq" id="WP_119335533.1">
    <property type="nucleotide sequence ID" value="NZ_AP018558.1"/>
</dbReference>
<organism evidence="1 2">
    <name type="scientific">Hydrogenophilus thermoluteolus</name>
    <name type="common">Pseudomonas hydrogenothermophila</name>
    <dbReference type="NCBI Taxonomy" id="297"/>
    <lineage>
        <taxon>Bacteria</taxon>
        <taxon>Pseudomonadati</taxon>
        <taxon>Pseudomonadota</taxon>
        <taxon>Hydrogenophilia</taxon>
        <taxon>Hydrogenophilales</taxon>
        <taxon>Hydrogenophilaceae</taxon>
        <taxon>Hydrogenophilus</taxon>
    </lineage>
</organism>
<gene>
    <name evidence="1" type="ORF">HPTL_1571</name>
</gene>
<dbReference type="Proteomes" id="UP000262004">
    <property type="component" value="Chromosome"/>
</dbReference>
<dbReference type="EMBL" id="AP018558">
    <property type="protein sequence ID" value="BBD77831.1"/>
    <property type="molecule type" value="Genomic_DNA"/>
</dbReference>
<dbReference type="SUPFAM" id="SSF53098">
    <property type="entry name" value="Ribonuclease H-like"/>
    <property type="match status" value="1"/>
</dbReference>
<name>A0A2Z6DZ85_HYDTE</name>
<accession>A0A2Z6DZ85</accession>
<dbReference type="KEGG" id="htl:HPTL_1571"/>
<dbReference type="Gene3D" id="3.30.420.10">
    <property type="entry name" value="Ribonuclease H-like superfamily/Ribonuclease H"/>
    <property type="match status" value="1"/>
</dbReference>
<dbReference type="OrthoDB" id="6687915at2"/>
<evidence type="ECO:0000313" key="2">
    <source>
        <dbReference type="Proteomes" id="UP000262004"/>
    </source>
</evidence>
<dbReference type="InterPro" id="IPR012337">
    <property type="entry name" value="RNaseH-like_sf"/>
</dbReference>
<evidence type="ECO:0000313" key="1">
    <source>
        <dbReference type="EMBL" id="BBD77831.1"/>
    </source>
</evidence>
<sequence>MRVFLDTEFTDFTDPRLISAGLVAEDGQEFYCELAEGWGIADCSHFVYHFVLPQLENTHRLTRTEAGKALVAWLVTLGDSLTVVFDVREDWRLFIDLIAPYRAANLKLAAHWLNDWTTPVGTRRHAILESILSDEDRRHHALVDARALREAVLRTESEFKKRGF</sequence>
<dbReference type="InterPro" id="IPR036397">
    <property type="entry name" value="RNaseH_sf"/>
</dbReference>
<dbReference type="AlphaFoldDB" id="A0A2Z6DZ85"/>
<dbReference type="GO" id="GO:0003676">
    <property type="term" value="F:nucleic acid binding"/>
    <property type="evidence" value="ECO:0007669"/>
    <property type="project" value="InterPro"/>
</dbReference>
<keyword evidence="2" id="KW-1185">Reference proteome</keyword>
<protein>
    <submittedName>
        <fullName evidence="1">Uncharacterized protein</fullName>
    </submittedName>
</protein>